<keyword evidence="1" id="KW-0732">Signal</keyword>
<organism evidence="2 3">
    <name type="scientific">Leisingera aquaemixtae</name>
    <dbReference type="NCBI Taxonomy" id="1396826"/>
    <lineage>
        <taxon>Bacteria</taxon>
        <taxon>Pseudomonadati</taxon>
        <taxon>Pseudomonadota</taxon>
        <taxon>Alphaproteobacteria</taxon>
        <taxon>Rhodobacterales</taxon>
        <taxon>Roseobacteraceae</taxon>
        <taxon>Leisingera</taxon>
    </lineage>
</organism>
<feature type="signal peptide" evidence="1">
    <location>
        <begin position="1"/>
        <end position="17"/>
    </location>
</feature>
<feature type="chain" id="PRO_5006064534" evidence="1">
    <location>
        <begin position="18"/>
        <end position="269"/>
    </location>
</feature>
<reference evidence="2 3" key="1">
    <citation type="submission" date="2015-09" db="EMBL/GenBank/DDBJ databases">
        <authorList>
            <consortium name="Swine Surveillance"/>
        </authorList>
    </citation>
    <scope>NUCLEOTIDE SEQUENCE [LARGE SCALE GENOMIC DNA]</scope>
    <source>
        <strain evidence="2 3">CECT 8399</strain>
    </source>
</reference>
<protein>
    <submittedName>
        <fullName evidence="2">Nickel uptake substrate-specific transmembrane region</fullName>
    </submittedName>
</protein>
<dbReference type="RefSeq" id="WP_058286827.1">
    <property type="nucleotide sequence ID" value="NZ_CYSR01000030.1"/>
</dbReference>
<proteinExistence type="predicted"/>
<dbReference type="Pfam" id="PF10670">
    <property type="entry name" value="DUF4198"/>
    <property type="match status" value="1"/>
</dbReference>
<name>A0A0P1HRB3_9RHOB</name>
<dbReference type="AlphaFoldDB" id="A0A0P1HRB3"/>
<keyword evidence="2" id="KW-0812">Transmembrane</keyword>
<gene>
    <name evidence="2" type="ORF">PHA8399_02914</name>
</gene>
<dbReference type="EMBL" id="CYSR01000030">
    <property type="protein sequence ID" value="CUI00779.1"/>
    <property type="molecule type" value="Genomic_DNA"/>
</dbReference>
<keyword evidence="2" id="KW-0472">Membrane</keyword>
<evidence type="ECO:0000313" key="2">
    <source>
        <dbReference type="EMBL" id="CUI00779.1"/>
    </source>
</evidence>
<evidence type="ECO:0000256" key="1">
    <source>
        <dbReference type="SAM" id="SignalP"/>
    </source>
</evidence>
<evidence type="ECO:0000313" key="3">
    <source>
        <dbReference type="Proteomes" id="UP000051326"/>
    </source>
</evidence>
<sequence>MQYRLFCSILCSGLTLAAGPGLSHEFWIEPEKYQEVSGNTVVARLRNGQAFKGAEQPYLDHRIARFEVMQGAAAAPYQGRMGDMPAFAAEMAQDGLAVLIHQTRPQTLTYDTWEAFQAFIDHKGFGDIRTQHQARGLPEAGFGEQYTRYAKSLVAIGNGSGSDAATGLETEIVAQANPYTDDLSQGLPVRVLYQGEPRSKAQVEVFAKAPDGSVTITTRLTDAEGETAVPVMPGHQYLLDAVVLRPAPEGKDYVWESHWAALTFAVPAE</sequence>
<dbReference type="InterPro" id="IPR019613">
    <property type="entry name" value="DUF4198"/>
</dbReference>
<dbReference type="STRING" id="1396826.PHA8399_02914"/>
<accession>A0A0P1HRB3</accession>
<dbReference type="Proteomes" id="UP000051326">
    <property type="component" value="Unassembled WGS sequence"/>
</dbReference>